<feature type="transmembrane region" description="Helical" evidence="1">
    <location>
        <begin position="7"/>
        <end position="29"/>
    </location>
</feature>
<proteinExistence type="predicted"/>
<evidence type="ECO:0000313" key="2">
    <source>
        <dbReference type="EMBL" id="SDY79172.1"/>
    </source>
</evidence>
<dbReference type="EMBL" id="FNPC01000010">
    <property type="protein sequence ID" value="SDY79172.1"/>
    <property type="molecule type" value="Genomic_DNA"/>
</dbReference>
<protein>
    <recommendedName>
        <fullName evidence="4">Coiled-coil protein</fullName>
    </recommendedName>
</protein>
<organism evidence="2 3">
    <name type="scientific">Halopenitus persicus</name>
    <dbReference type="NCBI Taxonomy" id="1048396"/>
    <lineage>
        <taxon>Archaea</taxon>
        <taxon>Methanobacteriati</taxon>
        <taxon>Methanobacteriota</taxon>
        <taxon>Stenosarchaea group</taxon>
        <taxon>Halobacteria</taxon>
        <taxon>Halobacteriales</taxon>
        <taxon>Haloferacaceae</taxon>
        <taxon>Halopenitus</taxon>
    </lineage>
</organism>
<keyword evidence="1" id="KW-1133">Transmembrane helix</keyword>
<name>A0A1H3MR11_9EURY</name>
<evidence type="ECO:0000313" key="3">
    <source>
        <dbReference type="Proteomes" id="UP000199079"/>
    </source>
</evidence>
<accession>A0A1H3MR11</accession>
<sequence>MKNNVRYTLQIGGIVLVTTILGLGAFWYFGSEVGFYALIVAIPTVVIGAAIVYARQSSATGGGGTTQYFEGKAQRVGEDVRDLLREYDRLAGELSEWDTDPIEEEVTYLLDQLAEAGVEFDRAANRFEVTGTGEVRDLERLEDRVSELRSEIADSARTHVHTKLEDCADAQRRLKDAGLIDRVREPQAPDGNSFGALLDAIDDADAAMDAAIDDAAAELDAIAEATDAPLDPIDRGVGRADDALAEGEYHAVADALLDARDDLERDLSTDFESERSSLESFVDTAASSVVTDYVSPALLEELEDVHEELETVDSALDMARVRELTEETRSVCTEMIESMSTELDEHLRTLANADVPDDYYEYQSAADESYVSDLRAASDLDDYRSVWLNAAGELSAAIDAVEEKAAVAEAYGTVEDDITETLRATGRVEGDDLHVKQTAAFLELYADLHEDVSYEPSTPALVAEDFGEAYDVTVQAGFDEGGPKRRIDVSLVGGSLEESRTIETHLLDVVTFEEVPYGEYDLTVTTDEEGYGSVEREVVVDEDVELEATVPEIALREEVCAGIEDDAREALPDARDLFESEYGETEYLSTSMDFPMSDRFLPCLLALWAEEEGLTATRADGEVLVYDGEQFGNRLANIVRHNLAEGESIPYTQIRNRYLAVPAPDELIVDTLQESPVASDVECDETEVTKVA</sequence>
<keyword evidence="1" id="KW-0472">Membrane</keyword>
<reference evidence="3" key="1">
    <citation type="submission" date="2016-10" db="EMBL/GenBank/DDBJ databases">
        <authorList>
            <person name="Varghese N."/>
            <person name="Submissions S."/>
        </authorList>
    </citation>
    <scope>NUCLEOTIDE SEQUENCE [LARGE SCALE GENOMIC DNA]</scope>
    <source>
        <strain evidence="3">DC30,IBRC 10041,KCTC 4046</strain>
    </source>
</reference>
<dbReference type="RefSeq" id="WP_092734431.1">
    <property type="nucleotide sequence ID" value="NZ_FNPC01000010.1"/>
</dbReference>
<gene>
    <name evidence="2" type="ORF">SAMN05216564_11053</name>
</gene>
<dbReference type="Proteomes" id="UP000199079">
    <property type="component" value="Unassembled WGS sequence"/>
</dbReference>
<dbReference type="OrthoDB" id="204713at2157"/>
<dbReference type="AlphaFoldDB" id="A0A1H3MR11"/>
<keyword evidence="3" id="KW-1185">Reference proteome</keyword>
<feature type="transmembrane region" description="Helical" evidence="1">
    <location>
        <begin position="35"/>
        <end position="54"/>
    </location>
</feature>
<evidence type="ECO:0008006" key="4">
    <source>
        <dbReference type="Google" id="ProtNLM"/>
    </source>
</evidence>
<evidence type="ECO:0000256" key="1">
    <source>
        <dbReference type="SAM" id="Phobius"/>
    </source>
</evidence>
<keyword evidence="1" id="KW-0812">Transmembrane</keyword>